<keyword evidence="4 6" id="KW-0175">Coiled coil</keyword>
<dbReference type="Gene3D" id="1.10.220.60">
    <property type="entry name" value="GRIP domain"/>
    <property type="match status" value="1"/>
</dbReference>
<evidence type="ECO:0000256" key="4">
    <source>
        <dbReference type="ARBA" id="ARBA00023054"/>
    </source>
</evidence>
<feature type="coiled-coil region" evidence="6">
    <location>
        <begin position="1034"/>
        <end position="1075"/>
    </location>
</feature>
<dbReference type="InterPro" id="IPR000237">
    <property type="entry name" value="GRIP_dom"/>
</dbReference>
<evidence type="ECO:0000259" key="8">
    <source>
        <dbReference type="PROSITE" id="PS50913"/>
    </source>
</evidence>
<dbReference type="Proteomes" id="UP001160483">
    <property type="component" value="Unassembled WGS sequence"/>
</dbReference>
<feature type="coiled-coil region" evidence="6">
    <location>
        <begin position="583"/>
        <end position="839"/>
    </location>
</feature>
<dbReference type="GO" id="GO:0005794">
    <property type="term" value="C:Golgi apparatus"/>
    <property type="evidence" value="ECO:0007669"/>
    <property type="project" value="TreeGrafter"/>
</dbReference>
<evidence type="ECO:0000256" key="7">
    <source>
        <dbReference type="SAM" id="MobiDB-lite"/>
    </source>
</evidence>
<name>A0AAU9L9U1_9STRA</name>
<evidence type="ECO:0000313" key="11">
    <source>
        <dbReference type="Proteomes" id="UP001158986"/>
    </source>
</evidence>
<sequence length="1214" mass="137595">MLKKKEKLEQMRELGRGGLSKGLHFLRSAAINSSLENNDASASNGESEGGGKETQTTTTTTRMTYEELLALSMKLTRQNKLMKVQYQKNQNKLVAAETSDVDIQTLRGFLEHEVGLDVNACVKKTSTGSGGSIDIEVLKEKYHNLLKLQQQEQYETKPPVAVESVNLLELSPVRTTATKKKYEEIDLLGDTVHYNLQTKELDEVMKQVERMSEQMRQGAEYTKELERKLVESDEQQDELVRKVLEEEKIKWEQQEQVWREKWEEQTKLVDELQGKQNQEKEVKRNDELEGEMARLVEVKRELEMTVTEMSEQLHAGVKQKEVEEKKTADLLAKFEQDKADLVKQLEQAEAAVSATSKIATEVENGVMEKMQAVLETQRADLEAAKAENESLREQIQTLQEVSPTIAISEDEVKEKVATALLAQQSELEATKAKNATLQERVQALEEASSSASVLADEVAEKVAMALEAQQCELEMVKNENSCLRDEIETLHQTTSILTSETKDEDANGIIDSLRAEVNRLQGMLEVKESNRIDLQQELAVLKEQTQKLQRELCQKDSSNMAEAALMEKLEQVKLESAERAHEIHSLQEKLDATKEHLAKANSEGEATQSLVEALKNDTSRLADEVAQFEQKQMASEREIFVLTKVKRELEEQQEHARDAKLTMEKQLEEERAYWASKLENLIRDTDTAKRQTEKLEAELREKEKQVTKMAASQASMTSELLELQKQATSMREDLSMAAESLEAHARKAESNERRYIQSEKEATELKKQLDKTRKEHYANFEMLRQEKKAELERVHSERRAVINEKKELSRERDELQTWCKELKRDLKLARKHEEELEASLSDNTSQVGNLSADLADTKKSLSDRMALATRLQTENMDMAGKLAEQVALIEGALRDAANSKTAQSEMENQLQVAKADVRRMKQSEAKAKHDLENVQHELVKKDESFQLEREKAKDALQDAVKSEKERFKRELERVEAESKHKSKLALQAVLQKEKEIARLSARLHELEEDVRLGGADNRKILEFAQLQAKRDVEARAQTAQMQALAEQLEEAHRELQELRENKHRHAEELTAMLQNQRRDGVNMEYLKNVVVQYMSFPPGSSQQARLVPVLSTLLQFTAGDVKEIKHAARRSNGWASWGSSDASIDYKPIVVGTSHRHPMAPASSASAQGSPLAQMTSASAPRESPPKSPRASSFFLPNDGDSEAAGPSAESAEF</sequence>
<dbReference type="AlphaFoldDB" id="A0AAU9L9U1"/>
<feature type="coiled-coil region" evidence="6">
    <location>
        <begin position="194"/>
        <end position="261"/>
    </location>
</feature>
<gene>
    <name evidence="10" type="ORF">PBS001_LOCUS5658</name>
    <name evidence="9" type="ORF">PBS003_LOCUS8866</name>
</gene>
<keyword evidence="5" id="KW-0472">Membrane</keyword>
<dbReference type="InterPro" id="IPR051952">
    <property type="entry name" value="Golgi-autophagy_related"/>
</dbReference>
<evidence type="ECO:0000256" key="3">
    <source>
        <dbReference type="ARBA" id="ARBA00022490"/>
    </source>
</evidence>
<feature type="domain" description="GRIP" evidence="8">
    <location>
        <begin position="1076"/>
        <end position="1127"/>
    </location>
</feature>
<dbReference type="SMART" id="SM00755">
    <property type="entry name" value="Grip"/>
    <property type="match status" value="1"/>
</dbReference>
<feature type="region of interest" description="Disordered" evidence="7">
    <location>
        <begin position="1155"/>
        <end position="1214"/>
    </location>
</feature>
<dbReference type="PROSITE" id="PS50913">
    <property type="entry name" value="GRIP"/>
    <property type="match status" value="1"/>
</dbReference>
<accession>A0AAU9L9U1</accession>
<dbReference type="EMBL" id="CAKLCB010000278">
    <property type="protein sequence ID" value="CAH0519119.1"/>
    <property type="molecule type" value="Genomic_DNA"/>
</dbReference>
<dbReference type="PANTHER" id="PTHR23157:SF25">
    <property type="entry name" value="GRIP AND COILED-COIL DOMAIN-CONTAINING PROTEIN 1"/>
    <property type="match status" value="1"/>
</dbReference>
<protein>
    <recommendedName>
        <fullName evidence="8">GRIP domain-containing protein</fullName>
    </recommendedName>
</protein>
<dbReference type="EMBL" id="CAKKTJ010000333">
    <property type="protein sequence ID" value="CAH0482270.1"/>
    <property type="molecule type" value="Genomic_DNA"/>
</dbReference>
<evidence type="ECO:0000313" key="10">
    <source>
        <dbReference type="EMBL" id="CAH0519119.1"/>
    </source>
</evidence>
<evidence type="ECO:0000256" key="1">
    <source>
        <dbReference type="ARBA" id="ARBA00004184"/>
    </source>
</evidence>
<reference evidence="9 11" key="1">
    <citation type="submission" date="2021-11" db="EMBL/GenBank/DDBJ databases">
        <authorList>
            <person name="Islam A."/>
            <person name="Islam S."/>
            <person name="Flora M.S."/>
            <person name="Rahman M."/>
            <person name="Ziaur R.M."/>
            <person name="Epstein J.H."/>
            <person name="Hassan M."/>
            <person name="Klassen M."/>
            <person name="Woodard K."/>
            <person name="Webb A."/>
            <person name="Webby R.J."/>
            <person name="El Zowalaty M.E."/>
        </authorList>
    </citation>
    <scope>NUCLEOTIDE SEQUENCE</scope>
    <source>
        <strain evidence="10">Pbs1</strain>
        <strain evidence="9">Pbs3</strain>
    </source>
</reference>
<dbReference type="PANTHER" id="PTHR23157">
    <property type="entry name" value="GRIP AND COILED-COIL DOMAIN-CONTAINING PROTEIN 1"/>
    <property type="match status" value="1"/>
</dbReference>
<dbReference type="Proteomes" id="UP001158986">
    <property type="component" value="Unassembled WGS sequence"/>
</dbReference>
<dbReference type="Pfam" id="PF01465">
    <property type="entry name" value="GRIP"/>
    <property type="match status" value="1"/>
</dbReference>
<evidence type="ECO:0000313" key="9">
    <source>
        <dbReference type="EMBL" id="CAH0482270.1"/>
    </source>
</evidence>
<comment type="caution">
    <text evidence="9">The sequence shown here is derived from an EMBL/GenBank/DDBJ whole genome shotgun (WGS) entry which is preliminary data.</text>
</comment>
<proteinExistence type="predicted"/>
<comment type="subcellular location">
    <subcellularLocation>
        <location evidence="2">Cytoplasm</location>
    </subcellularLocation>
    <subcellularLocation>
        <location evidence="1">Endomembrane system</location>
        <topology evidence="1">Peripheral membrane protein</topology>
    </subcellularLocation>
</comment>
<keyword evidence="3" id="KW-0963">Cytoplasm</keyword>
<feature type="region of interest" description="Disordered" evidence="7">
    <location>
        <begin position="36"/>
        <end position="60"/>
    </location>
</feature>
<feature type="compositionally biased region" description="Low complexity" evidence="7">
    <location>
        <begin position="1160"/>
        <end position="1174"/>
    </location>
</feature>
<feature type="coiled-coil region" evidence="6">
    <location>
        <begin position="903"/>
        <end position="1009"/>
    </location>
</feature>
<feature type="compositionally biased region" description="Low complexity" evidence="7">
    <location>
        <begin position="1203"/>
        <end position="1214"/>
    </location>
</feature>
<evidence type="ECO:0000313" key="12">
    <source>
        <dbReference type="Proteomes" id="UP001160483"/>
    </source>
</evidence>
<evidence type="ECO:0000256" key="2">
    <source>
        <dbReference type="ARBA" id="ARBA00004496"/>
    </source>
</evidence>
<keyword evidence="11" id="KW-1185">Reference proteome</keyword>
<organism evidence="9 12">
    <name type="scientific">Peronospora belbahrii</name>
    <dbReference type="NCBI Taxonomy" id="622444"/>
    <lineage>
        <taxon>Eukaryota</taxon>
        <taxon>Sar</taxon>
        <taxon>Stramenopiles</taxon>
        <taxon>Oomycota</taxon>
        <taxon>Peronosporomycetes</taxon>
        <taxon>Peronosporales</taxon>
        <taxon>Peronosporaceae</taxon>
        <taxon>Peronospora</taxon>
    </lineage>
</organism>
<feature type="coiled-coil region" evidence="6">
    <location>
        <begin position="285"/>
        <end position="551"/>
    </location>
</feature>
<evidence type="ECO:0000256" key="6">
    <source>
        <dbReference type="SAM" id="Coils"/>
    </source>
</evidence>
<evidence type="ECO:0000256" key="5">
    <source>
        <dbReference type="ARBA" id="ARBA00023136"/>
    </source>
</evidence>